<keyword evidence="5" id="KW-1185">Reference proteome</keyword>
<reference evidence="4 5" key="1">
    <citation type="submission" date="2023-01" db="EMBL/GenBank/DDBJ databases">
        <title>Analysis of 21 Apiospora genomes using comparative genomics revels a genus with tremendous synthesis potential of carbohydrate active enzymes and secondary metabolites.</title>
        <authorList>
            <person name="Sorensen T."/>
        </authorList>
    </citation>
    <scope>NUCLEOTIDE SEQUENCE [LARGE SCALE GENOMIC DNA]</scope>
    <source>
        <strain evidence="4 5">CBS 117206</strain>
    </source>
</reference>
<dbReference type="EMBL" id="JAQQWP010000006">
    <property type="protein sequence ID" value="KAK8113781.1"/>
    <property type="molecule type" value="Genomic_DNA"/>
</dbReference>
<evidence type="ECO:0000256" key="1">
    <source>
        <dbReference type="ARBA" id="ARBA00022679"/>
    </source>
</evidence>
<dbReference type="SUPFAM" id="SSF55729">
    <property type="entry name" value="Acyl-CoA N-acyltransferases (Nat)"/>
    <property type="match status" value="1"/>
</dbReference>
<dbReference type="AlphaFoldDB" id="A0AAW0QSM1"/>
<organism evidence="4 5">
    <name type="scientific">Apiospora kogelbergensis</name>
    <dbReference type="NCBI Taxonomy" id="1337665"/>
    <lineage>
        <taxon>Eukaryota</taxon>
        <taxon>Fungi</taxon>
        <taxon>Dikarya</taxon>
        <taxon>Ascomycota</taxon>
        <taxon>Pezizomycotina</taxon>
        <taxon>Sordariomycetes</taxon>
        <taxon>Xylariomycetidae</taxon>
        <taxon>Amphisphaeriales</taxon>
        <taxon>Apiosporaceae</taxon>
        <taxon>Apiospora</taxon>
    </lineage>
</organism>
<dbReference type="Pfam" id="PF00583">
    <property type="entry name" value="Acetyltransf_1"/>
    <property type="match status" value="1"/>
</dbReference>
<gene>
    <name evidence="4" type="ORF">PG999_005850</name>
</gene>
<keyword evidence="2" id="KW-0012">Acyltransferase</keyword>
<keyword evidence="1" id="KW-0808">Transferase</keyword>
<dbReference type="PROSITE" id="PS51186">
    <property type="entry name" value="GNAT"/>
    <property type="match status" value="1"/>
</dbReference>
<dbReference type="InterPro" id="IPR050832">
    <property type="entry name" value="Bact_Acetyltransf"/>
</dbReference>
<evidence type="ECO:0000256" key="2">
    <source>
        <dbReference type="ARBA" id="ARBA00023315"/>
    </source>
</evidence>
<dbReference type="CDD" id="cd04301">
    <property type="entry name" value="NAT_SF"/>
    <property type="match status" value="1"/>
</dbReference>
<dbReference type="InterPro" id="IPR016181">
    <property type="entry name" value="Acyl_CoA_acyltransferase"/>
</dbReference>
<feature type="domain" description="N-acetyltransferase" evidence="3">
    <location>
        <begin position="31"/>
        <end position="203"/>
    </location>
</feature>
<evidence type="ECO:0000313" key="4">
    <source>
        <dbReference type="EMBL" id="KAK8113781.1"/>
    </source>
</evidence>
<protein>
    <recommendedName>
        <fullName evidence="3">N-acetyltransferase domain-containing protein</fullName>
    </recommendedName>
</protein>
<dbReference type="PANTHER" id="PTHR43877">
    <property type="entry name" value="AMINOALKYLPHOSPHONATE N-ACETYLTRANSFERASE-RELATED-RELATED"/>
    <property type="match status" value="1"/>
</dbReference>
<dbReference type="GO" id="GO:0016747">
    <property type="term" value="F:acyltransferase activity, transferring groups other than amino-acyl groups"/>
    <property type="evidence" value="ECO:0007669"/>
    <property type="project" value="InterPro"/>
</dbReference>
<evidence type="ECO:0000259" key="3">
    <source>
        <dbReference type="PROSITE" id="PS51186"/>
    </source>
</evidence>
<proteinExistence type="predicted"/>
<comment type="caution">
    <text evidence="4">The sequence shown here is derived from an EMBL/GenBank/DDBJ whole genome shotgun (WGS) entry which is preliminary data.</text>
</comment>
<accession>A0AAW0QSM1</accession>
<dbReference type="Proteomes" id="UP001392437">
    <property type="component" value="Unassembled WGS sequence"/>
</dbReference>
<sequence length="203" mass="22136">MTVTLDKVADISQSTTTLVQSNTTEKPQHDILVEIASTRDVDAMADVGTRSFNAMVGESVPQGELEAFMAAEYSAAAMAAELQCPEKITLVARTQDQNSVVGIVQLVRGETDACLQGDAAEKCCLQKLYVDPSVQGKGVGTKLIDALEGKARAEGLKEIWLTVWEDNSKAQKLYERLGYRKAGETGFWVGTCHQTDWVYQKTL</sequence>
<name>A0AAW0QSM1_9PEZI</name>
<evidence type="ECO:0000313" key="5">
    <source>
        <dbReference type="Proteomes" id="UP001392437"/>
    </source>
</evidence>
<dbReference type="InterPro" id="IPR000182">
    <property type="entry name" value="GNAT_dom"/>
</dbReference>
<dbReference type="Gene3D" id="3.40.630.30">
    <property type="match status" value="1"/>
</dbReference>